<accession>A0A0W8CH92</accession>
<organism evidence="2 3">
    <name type="scientific">Phytophthora nicotianae</name>
    <name type="common">Potato buckeye rot agent</name>
    <name type="synonym">Phytophthora parasitica</name>
    <dbReference type="NCBI Taxonomy" id="4792"/>
    <lineage>
        <taxon>Eukaryota</taxon>
        <taxon>Sar</taxon>
        <taxon>Stramenopiles</taxon>
        <taxon>Oomycota</taxon>
        <taxon>Peronosporomycetes</taxon>
        <taxon>Peronosporales</taxon>
        <taxon>Peronosporaceae</taxon>
        <taxon>Phytophthora</taxon>
    </lineage>
</organism>
<evidence type="ECO:0000313" key="3">
    <source>
        <dbReference type="Proteomes" id="UP000052943"/>
    </source>
</evidence>
<dbReference type="Proteomes" id="UP000052943">
    <property type="component" value="Unassembled WGS sequence"/>
</dbReference>
<dbReference type="Pfam" id="PF18634">
    <property type="entry name" value="RXLR_WY"/>
    <property type="match status" value="1"/>
</dbReference>
<protein>
    <recommendedName>
        <fullName evidence="1">RXLR phytopathogen effector protein WY-domain domain-containing protein</fullName>
    </recommendedName>
</protein>
<dbReference type="AlphaFoldDB" id="A0A0W8CH92"/>
<comment type="caution">
    <text evidence="2">The sequence shown here is derived from an EMBL/GenBank/DDBJ whole genome shotgun (WGS) entry which is preliminary data.</text>
</comment>
<name>A0A0W8CH92_PHYNI</name>
<dbReference type="OrthoDB" id="110905at2759"/>
<sequence>MVYREKLGNSKYYPDVEIYLRLLNLAPERMLAIYFQSLRKIPDLKVVGENLQVAAQYKLWWDLGMSPSDVAKCLGITELLESGKVMSDPSFIIYFGFIEVWLRKIKVD</sequence>
<gene>
    <name evidence="2" type="ORF">AM587_10003102</name>
</gene>
<dbReference type="InterPro" id="IPR040786">
    <property type="entry name" value="RXLR_WY"/>
</dbReference>
<feature type="domain" description="RXLR phytopathogen effector protein WY-domain" evidence="1">
    <location>
        <begin position="3"/>
        <end position="52"/>
    </location>
</feature>
<proteinExistence type="predicted"/>
<dbReference type="EMBL" id="LNFO01003283">
    <property type="protein sequence ID" value="KUF83395.1"/>
    <property type="molecule type" value="Genomic_DNA"/>
</dbReference>
<evidence type="ECO:0000313" key="2">
    <source>
        <dbReference type="EMBL" id="KUF83395.1"/>
    </source>
</evidence>
<reference evidence="2 3" key="1">
    <citation type="submission" date="2015-11" db="EMBL/GenBank/DDBJ databases">
        <title>Genomes and virulence difference between two physiological races of Phytophthora nicotianae.</title>
        <authorList>
            <person name="Liu H."/>
            <person name="Ma X."/>
            <person name="Yu H."/>
            <person name="Fang D."/>
            <person name="Li Y."/>
            <person name="Wang X."/>
            <person name="Wang W."/>
            <person name="Dong Y."/>
            <person name="Xiao B."/>
        </authorList>
    </citation>
    <scope>NUCLEOTIDE SEQUENCE [LARGE SCALE GENOMIC DNA]</scope>
    <source>
        <strain evidence="3">race 0</strain>
    </source>
</reference>
<evidence type="ECO:0000259" key="1">
    <source>
        <dbReference type="Pfam" id="PF18634"/>
    </source>
</evidence>